<dbReference type="AlphaFoldDB" id="A0A9W8M947"/>
<feature type="non-terminal residue" evidence="2">
    <location>
        <position position="1"/>
    </location>
</feature>
<dbReference type="InterPro" id="IPR052523">
    <property type="entry name" value="Trichothecene_AcTrans"/>
</dbReference>
<dbReference type="PANTHER" id="PTHR42791">
    <property type="entry name" value="GNAT FAMILY ACETYLTRANSFERASE"/>
    <property type="match status" value="1"/>
</dbReference>
<gene>
    <name evidence="2" type="ORF">H1R20_g16551</name>
</gene>
<organism evidence="2 3">
    <name type="scientific">Candolleomyces eurysporus</name>
    <dbReference type="NCBI Taxonomy" id="2828524"/>
    <lineage>
        <taxon>Eukaryota</taxon>
        <taxon>Fungi</taxon>
        <taxon>Dikarya</taxon>
        <taxon>Basidiomycota</taxon>
        <taxon>Agaricomycotina</taxon>
        <taxon>Agaricomycetes</taxon>
        <taxon>Agaricomycetidae</taxon>
        <taxon>Agaricales</taxon>
        <taxon>Agaricineae</taxon>
        <taxon>Psathyrellaceae</taxon>
        <taxon>Candolleomyces</taxon>
    </lineage>
</organism>
<evidence type="ECO:0000313" key="3">
    <source>
        <dbReference type="Proteomes" id="UP001140091"/>
    </source>
</evidence>
<evidence type="ECO:0000259" key="1">
    <source>
        <dbReference type="PROSITE" id="PS51186"/>
    </source>
</evidence>
<name>A0A9W8M947_9AGAR</name>
<dbReference type="Gene3D" id="3.40.630.30">
    <property type="match status" value="1"/>
</dbReference>
<keyword evidence="3" id="KW-1185">Reference proteome</keyword>
<accession>A0A9W8M947</accession>
<dbReference type="InterPro" id="IPR016181">
    <property type="entry name" value="Acyl_CoA_acyltransferase"/>
</dbReference>
<dbReference type="CDD" id="cd04301">
    <property type="entry name" value="NAT_SF"/>
    <property type="match status" value="1"/>
</dbReference>
<feature type="domain" description="N-acetyltransferase" evidence="1">
    <location>
        <begin position="72"/>
        <end position="218"/>
    </location>
</feature>
<dbReference type="PANTHER" id="PTHR42791:SF1">
    <property type="entry name" value="N-ACETYLTRANSFERASE DOMAIN-CONTAINING PROTEIN"/>
    <property type="match status" value="1"/>
</dbReference>
<dbReference type="SUPFAM" id="SSF55729">
    <property type="entry name" value="Acyl-CoA N-acyltransferases (Nat)"/>
    <property type="match status" value="1"/>
</dbReference>
<evidence type="ECO:0000313" key="2">
    <source>
        <dbReference type="EMBL" id="KAJ2920543.1"/>
    </source>
</evidence>
<comment type="caution">
    <text evidence="2">The sequence shown here is derived from an EMBL/GenBank/DDBJ whole genome shotgun (WGS) entry which is preliminary data.</text>
</comment>
<dbReference type="Pfam" id="PF13508">
    <property type="entry name" value="Acetyltransf_7"/>
    <property type="match status" value="1"/>
</dbReference>
<dbReference type="PROSITE" id="PS51186">
    <property type="entry name" value="GNAT"/>
    <property type="match status" value="1"/>
</dbReference>
<dbReference type="InterPro" id="IPR000182">
    <property type="entry name" value="GNAT_dom"/>
</dbReference>
<proteinExistence type="predicted"/>
<dbReference type="Proteomes" id="UP001140091">
    <property type="component" value="Unassembled WGS sequence"/>
</dbReference>
<dbReference type="GO" id="GO:0016747">
    <property type="term" value="F:acyltransferase activity, transferring groups other than amino-acyl groups"/>
    <property type="evidence" value="ECO:0007669"/>
    <property type="project" value="InterPro"/>
</dbReference>
<dbReference type="EMBL" id="JANBPK010001872">
    <property type="protein sequence ID" value="KAJ2920543.1"/>
    <property type="molecule type" value="Genomic_DNA"/>
</dbReference>
<dbReference type="OrthoDB" id="61113at2759"/>
<protein>
    <recommendedName>
        <fullName evidence="1">N-acetyltransferase domain-containing protein</fullName>
    </recommendedName>
</protein>
<reference evidence="2" key="1">
    <citation type="submission" date="2022-06" db="EMBL/GenBank/DDBJ databases">
        <title>Genome Sequence of Candolleomyces eurysporus.</title>
        <authorList>
            <person name="Buettner E."/>
        </authorList>
    </citation>
    <scope>NUCLEOTIDE SEQUENCE</scope>
    <source>
        <strain evidence="2">VTCC 930004</strain>
    </source>
</reference>
<sequence>MSLAFSVRRVTEVTDAELRSAKAVLASAFKGDLFTDVVTGGDQTLYGEFHGLPLTAALRGGQVYFAENENSEIIGIAIWFAPEQAHPLESPDGPMVDVRPFLPKLRPEVQEWWTNVYLPDCYRLLGDQFVPEKRRTEWQLQDLVTAPEYQRKGVARALIDTVKQQAAENGKKLSCVLPTSELKIDIFKKLGFQVGEDTAPFHGVDGRRFDISVGLMDPAVEPKGLD</sequence>